<sequence>MFAYSDPRRPSASRSLAQRVAIILAVVIQIGAGFLPQFGIGQAIGERSDAVRTLITPVGWAFAIWGPLFVLSVLFAIWQALPKQKNNGLLAQVGWPAAIALAAQGVWSTYTQIDNLTFVSVAIILVSLAALLYVARSFASSPSLTPAERLFAAPAFTALGAWLTAASVVNVAAMLKLYGVGGDAPTPGIAVAIIAIAALIAAVAAARLRGAPLYGLVFAYALYAISVAEGQRFQVIGWACFAGIAAVLAVTVWQLSRRDNRHHWFGGQPRPTLV</sequence>
<dbReference type="OrthoDB" id="5189031at2"/>
<keyword evidence="1" id="KW-0812">Transmembrane</keyword>
<dbReference type="KEGG" id="pns:A9D12_01795"/>
<feature type="transmembrane region" description="Helical" evidence="1">
    <location>
        <begin position="20"/>
        <end position="40"/>
    </location>
</feature>
<feature type="transmembrane region" description="Helical" evidence="1">
    <location>
        <begin position="116"/>
        <end position="138"/>
    </location>
</feature>
<keyword evidence="3" id="KW-1185">Reference proteome</keyword>
<dbReference type="Proteomes" id="UP000078263">
    <property type="component" value="Chromosome"/>
</dbReference>
<dbReference type="STRING" id="1112.A9D12_01795"/>
<keyword evidence="1" id="KW-1133">Transmembrane helix</keyword>
<feature type="transmembrane region" description="Helical" evidence="1">
    <location>
        <begin position="150"/>
        <end position="175"/>
    </location>
</feature>
<dbReference type="EMBL" id="CP016033">
    <property type="protein sequence ID" value="ANK11884.1"/>
    <property type="molecule type" value="Genomic_DNA"/>
</dbReference>
<reference evidence="2 3" key="1">
    <citation type="submission" date="2016-05" db="EMBL/GenBank/DDBJ databases">
        <title>Compelete Genome Sequence of Bacteriochlorophyll-Synthesizing Bacterium Porphyrobacter neustonensis DSM 9434.</title>
        <authorList>
            <person name="Shi X.-L."/>
            <person name="Wu Y.-H."/>
            <person name="Cheng H."/>
            <person name="Xu L."/>
            <person name="Zhang X.-Q."/>
            <person name="Wang C.-S."/>
            <person name="Xu X.-W."/>
        </authorList>
    </citation>
    <scope>NUCLEOTIDE SEQUENCE [LARGE SCALE GENOMIC DNA]</scope>
    <source>
        <strain evidence="2 3">DSM 9434</strain>
    </source>
</reference>
<feature type="transmembrane region" description="Helical" evidence="1">
    <location>
        <begin position="60"/>
        <end position="81"/>
    </location>
</feature>
<evidence type="ECO:0000313" key="3">
    <source>
        <dbReference type="Proteomes" id="UP000078263"/>
    </source>
</evidence>
<evidence type="ECO:0008006" key="4">
    <source>
        <dbReference type="Google" id="ProtNLM"/>
    </source>
</evidence>
<feature type="transmembrane region" description="Helical" evidence="1">
    <location>
        <begin position="213"/>
        <end position="229"/>
    </location>
</feature>
<protein>
    <recommendedName>
        <fullName evidence="4">Tryptophan-rich sensory protein</fullName>
    </recommendedName>
</protein>
<keyword evidence="1" id="KW-0472">Membrane</keyword>
<dbReference type="PANTHER" id="PTHR33802">
    <property type="entry name" value="SI:CH211-161H7.5-RELATED"/>
    <property type="match status" value="1"/>
</dbReference>
<name>A0A192D2A7_9SPHN</name>
<proteinExistence type="predicted"/>
<dbReference type="PANTHER" id="PTHR33802:SF1">
    <property type="entry name" value="XK-RELATED PROTEIN"/>
    <property type="match status" value="1"/>
</dbReference>
<organism evidence="2 3">
    <name type="scientific">Erythrobacter neustonensis</name>
    <dbReference type="NCBI Taxonomy" id="1112"/>
    <lineage>
        <taxon>Bacteria</taxon>
        <taxon>Pseudomonadati</taxon>
        <taxon>Pseudomonadota</taxon>
        <taxon>Alphaproteobacteria</taxon>
        <taxon>Sphingomonadales</taxon>
        <taxon>Erythrobacteraceae</taxon>
        <taxon>Erythrobacter/Porphyrobacter group</taxon>
        <taxon>Erythrobacter</taxon>
    </lineage>
</organism>
<evidence type="ECO:0000313" key="2">
    <source>
        <dbReference type="EMBL" id="ANK11884.1"/>
    </source>
</evidence>
<accession>A0A192D2A7</accession>
<feature type="transmembrane region" description="Helical" evidence="1">
    <location>
        <begin position="93"/>
        <end position="110"/>
    </location>
</feature>
<dbReference type="RefSeq" id="WP_068349230.1">
    <property type="nucleotide sequence ID" value="NZ_CP016033.1"/>
</dbReference>
<dbReference type="AlphaFoldDB" id="A0A192D2A7"/>
<feature type="transmembrane region" description="Helical" evidence="1">
    <location>
        <begin position="235"/>
        <end position="255"/>
    </location>
</feature>
<feature type="transmembrane region" description="Helical" evidence="1">
    <location>
        <begin position="187"/>
        <end position="206"/>
    </location>
</feature>
<gene>
    <name evidence="2" type="ORF">A9D12_01795</name>
</gene>
<evidence type="ECO:0000256" key="1">
    <source>
        <dbReference type="SAM" id="Phobius"/>
    </source>
</evidence>